<dbReference type="EMBL" id="CP000673">
    <property type="protein sequence ID" value="EDK32474.1"/>
    <property type="molecule type" value="Genomic_DNA"/>
</dbReference>
<reference evidence="1 2" key="1">
    <citation type="journal article" date="2008" name="Proc. Natl. Acad. Sci. U.S.A.">
        <title>The genome of Clostridium kluyveri, a strict anaerobe with unique metabolic features.</title>
        <authorList>
            <person name="Seedorf H."/>
            <person name="Fricke W.F."/>
            <person name="Veith B."/>
            <person name="Brueggemann H."/>
            <person name="Liesegang H."/>
            <person name="Strittmatter A."/>
            <person name="Miethke M."/>
            <person name="Buckel W."/>
            <person name="Hinderberger J."/>
            <person name="Li F."/>
            <person name="Hagemeier C."/>
            <person name="Thauer R.K."/>
            <person name="Gottschalk G."/>
        </authorList>
    </citation>
    <scope>NUCLEOTIDE SEQUENCE [LARGE SCALE GENOMIC DNA]</scope>
    <source>
        <strain evidence="2">ATCC 8527 / DSM 555 / NCIMB 10680</strain>
    </source>
</reference>
<dbReference type="HOGENOM" id="CLU_2567809_0_0_9"/>
<sequence>MPSISFLITIYNKIIVNVNFRIIYELNYYMKDKNGKIQYYSILLFCTKVTVNTSKIFVKERQINVTVFDKRADRNKISRLK</sequence>
<dbReference type="Proteomes" id="UP000002411">
    <property type="component" value="Chromosome"/>
</dbReference>
<evidence type="ECO:0000313" key="2">
    <source>
        <dbReference type="Proteomes" id="UP000002411"/>
    </source>
</evidence>
<evidence type="ECO:0000313" key="1">
    <source>
        <dbReference type="EMBL" id="EDK32474.1"/>
    </source>
</evidence>
<gene>
    <name evidence="1" type="ordered locus">CKL_0420</name>
</gene>
<name>A5N593_CLOK5</name>
<proteinExistence type="predicted"/>
<keyword evidence="2" id="KW-1185">Reference proteome</keyword>
<dbReference type="AlphaFoldDB" id="A5N593"/>
<protein>
    <submittedName>
        <fullName evidence="1">Uncharacterized protein</fullName>
    </submittedName>
</protein>
<accession>A5N593</accession>
<organism evidence="1 2">
    <name type="scientific">Clostridium kluyveri (strain ATCC 8527 / DSM 555 / NBRC 12016 / NCIMB 10680 / K1)</name>
    <dbReference type="NCBI Taxonomy" id="431943"/>
    <lineage>
        <taxon>Bacteria</taxon>
        <taxon>Bacillati</taxon>
        <taxon>Bacillota</taxon>
        <taxon>Clostridia</taxon>
        <taxon>Eubacteriales</taxon>
        <taxon>Clostridiaceae</taxon>
        <taxon>Clostridium</taxon>
    </lineage>
</organism>
<dbReference type="KEGG" id="ckl:CKL_0420"/>